<dbReference type="GeneID" id="112550505"/>
<dbReference type="GO" id="GO:0009190">
    <property type="term" value="P:cyclic nucleotide biosynthetic process"/>
    <property type="evidence" value="ECO:0007669"/>
    <property type="project" value="InterPro"/>
</dbReference>
<evidence type="ECO:0000313" key="6">
    <source>
        <dbReference type="RefSeq" id="XP_025061612.1"/>
    </source>
</evidence>
<dbReference type="Gene3D" id="3.30.70.1230">
    <property type="entry name" value="Nucleotide cyclase"/>
    <property type="match status" value="1"/>
</dbReference>
<dbReference type="InterPro" id="IPR001054">
    <property type="entry name" value="A/G_cyclase"/>
</dbReference>
<evidence type="ECO:0000313" key="5">
    <source>
        <dbReference type="Proteomes" id="UP000189705"/>
    </source>
</evidence>
<keyword evidence="2" id="KW-0067">ATP-binding</keyword>
<keyword evidence="3" id="KW-0456">Lyase</keyword>
<keyword evidence="1" id="KW-0547">Nucleotide-binding</keyword>
<evidence type="ECO:0000259" key="4">
    <source>
        <dbReference type="PROSITE" id="PS50125"/>
    </source>
</evidence>
<dbReference type="GO" id="GO:0004016">
    <property type="term" value="F:adenylate cyclase activity"/>
    <property type="evidence" value="ECO:0007669"/>
    <property type="project" value="TreeGrafter"/>
</dbReference>
<keyword evidence="5" id="KW-1185">Reference proteome</keyword>
<accession>A0A3Q0GQC8</accession>
<dbReference type="PROSITE" id="PS50125">
    <property type="entry name" value="GUANYLATE_CYCLASE_2"/>
    <property type="match status" value="1"/>
</dbReference>
<evidence type="ECO:0000256" key="3">
    <source>
        <dbReference type="ARBA" id="ARBA00023239"/>
    </source>
</evidence>
<sequence length="248" mass="27619">MSRVPRIKVVALACETPLDVEEMKARGKSPQNGREAAGVNFPSRLVPLAAFLPDLLVYNDDCSDQRTLPSIETFNGVLLCAEITGFTALHEKLWRISGTQWLQCSDTFNHFIRHLLQSVLLYGGDILNFTGDVLLVLWKASRSQLSNIITLVAEYSLSLQRWFEYTCSRVGLELQLKIGLSAGHISQLIVGDEKRQYSLVTGQQVDDAWLAQSLAETGEVILSPNCWELCKQDILEAKKIPGQKAVKS</sequence>
<reference evidence="6" key="1">
    <citation type="submission" date="2025-08" db="UniProtKB">
        <authorList>
            <consortium name="RefSeq"/>
        </authorList>
    </citation>
    <scope>IDENTIFICATION</scope>
</reference>
<dbReference type="Proteomes" id="UP000189705">
    <property type="component" value="Unplaced"/>
</dbReference>
<dbReference type="KEGG" id="asn:112550505"/>
<dbReference type="AlphaFoldDB" id="A0A3Q0GQC8"/>
<dbReference type="SUPFAM" id="SSF55073">
    <property type="entry name" value="Nucleotide cyclase"/>
    <property type="match status" value="1"/>
</dbReference>
<dbReference type="GO" id="GO:0005737">
    <property type="term" value="C:cytoplasm"/>
    <property type="evidence" value="ECO:0007669"/>
    <property type="project" value="TreeGrafter"/>
</dbReference>
<dbReference type="GO" id="GO:0005524">
    <property type="term" value="F:ATP binding"/>
    <property type="evidence" value="ECO:0007669"/>
    <property type="project" value="UniProtKB-KW"/>
</dbReference>
<dbReference type="GO" id="GO:0035556">
    <property type="term" value="P:intracellular signal transduction"/>
    <property type="evidence" value="ECO:0007669"/>
    <property type="project" value="InterPro"/>
</dbReference>
<gene>
    <name evidence="6" type="primary">LOC112550505</name>
</gene>
<organism evidence="5 6">
    <name type="scientific">Alligator sinensis</name>
    <name type="common">Chinese alligator</name>
    <dbReference type="NCBI Taxonomy" id="38654"/>
    <lineage>
        <taxon>Eukaryota</taxon>
        <taxon>Metazoa</taxon>
        <taxon>Chordata</taxon>
        <taxon>Craniata</taxon>
        <taxon>Vertebrata</taxon>
        <taxon>Euteleostomi</taxon>
        <taxon>Archelosauria</taxon>
        <taxon>Archosauria</taxon>
        <taxon>Crocodylia</taxon>
        <taxon>Alligatoridae</taxon>
        <taxon>Alligatorinae</taxon>
        <taxon>Alligator</taxon>
    </lineage>
</organism>
<proteinExistence type="predicted"/>
<dbReference type="FunFam" id="3.30.70.1230:FF:000021">
    <property type="entry name" value="Adenylate cyclase type 10"/>
    <property type="match status" value="1"/>
</dbReference>
<feature type="domain" description="Guanylate cyclase" evidence="4">
    <location>
        <begin position="77"/>
        <end position="199"/>
    </location>
</feature>
<dbReference type="InParanoid" id="A0A3Q0GQC8"/>
<dbReference type="PANTHER" id="PTHR16305">
    <property type="entry name" value="TESTICULAR SOLUBLE ADENYLYL CYCLASE"/>
    <property type="match status" value="1"/>
</dbReference>
<name>A0A3Q0GQC8_ALLSI</name>
<evidence type="ECO:0000256" key="2">
    <source>
        <dbReference type="ARBA" id="ARBA00022840"/>
    </source>
</evidence>
<evidence type="ECO:0000256" key="1">
    <source>
        <dbReference type="ARBA" id="ARBA00022741"/>
    </source>
</evidence>
<dbReference type="Pfam" id="PF00211">
    <property type="entry name" value="Guanylate_cyc"/>
    <property type="match status" value="1"/>
</dbReference>
<dbReference type="STRING" id="38654.A0A3Q0GQC8"/>
<dbReference type="PANTHER" id="PTHR16305:SF33">
    <property type="entry name" value="GUANYLATE CYCLASE DOMAIN-CONTAINING PROTEIN"/>
    <property type="match status" value="1"/>
</dbReference>
<dbReference type="RefSeq" id="XP_025061612.1">
    <property type="nucleotide sequence ID" value="XM_025205827.1"/>
</dbReference>
<dbReference type="InterPro" id="IPR029787">
    <property type="entry name" value="Nucleotide_cyclase"/>
</dbReference>
<protein>
    <submittedName>
        <fullName evidence="6">Adenylate cyclase type 10-like</fullName>
    </submittedName>
</protein>